<dbReference type="OrthoDB" id="1107094at2759"/>
<sequence>MGTEVHGGSSGIGEAVTNLLQLLVIKRLEIGSGLHDTGDVIGNAVTGVEMEKEVRGLESQQNTEVGGFVEDTKEVSRGAANSGGASHIERGDETVQQKLDVGKSNDTSTMVEETGHKRFNQPNEGNLLELSGGRGNPVTFHALKELAQLHSPQIIFLYETRNNFALLSYIAWLLRFSRFKIVNPVGRAGGLALF</sequence>
<organism evidence="1 2">
    <name type="scientific">Nyssa sinensis</name>
    <dbReference type="NCBI Taxonomy" id="561372"/>
    <lineage>
        <taxon>Eukaryota</taxon>
        <taxon>Viridiplantae</taxon>
        <taxon>Streptophyta</taxon>
        <taxon>Embryophyta</taxon>
        <taxon>Tracheophyta</taxon>
        <taxon>Spermatophyta</taxon>
        <taxon>Magnoliopsida</taxon>
        <taxon>eudicotyledons</taxon>
        <taxon>Gunneridae</taxon>
        <taxon>Pentapetalae</taxon>
        <taxon>asterids</taxon>
        <taxon>Cornales</taxon>
        <taxon>Nyssaceae</taxon>
        <taxon>Nyssa</taxon>
    </lineage>
</organism>
<gene>
    <name evidence="1" type="ORF">F0562_012652</name>
</gene>
<protein>
    <submittedName>
        <fullName evidence="1">Uncharacterized protein</fullName>
    </submittedName>
</protein>
<dbReference type="AlphaFoldDB" id="A0A5J4ZVZ4"/>
<accession>A0A5J4ZVZ4</accession>
<reference evidence="1 2" key="1">
    <citation type="submission" date="2019-09" db="EMBL/GenBank/DDBJ databases">
        <title>A chromosome-level genome assembly of the Chinese tupelo Nyssa sinensis.</title>
        <authorList>
            <person name="Yang X."/>
            <person name="Kang M."/>
            <person name="Yang Y."/>
            <person name="Xiong H."/>
            <person name="Wang M."/>
            <person name="Zhang Z."/>
            <person name="Wang Z."/>
            <person name="Wu H."/>
            <person name="Ma T."/>
            <person name="Liu J."/>
            <person name="Xi Z."/>
        </authorList>
    </citation>
    <scope>NUCLEOTIDE SEQUENCE [LARGE SCALE GENOMIC DNA]</scope>
    <source>
        <strain evidence="1">J267</strain>
        <tissue evidence="1">Leaf</tissue>
    </source>
</reference>
<name>A0A5J4ZVZ4_9ASTE</name>
<dbReference type="Proteomes" id="UP000325577">
    <property type="component" value="Linkage Group LG5"/>
</dbReference>
<keyword evidence="2" id="KW-1185">Reference proteome</keyword>
<evidence type="ECO:0000313" key="1">
    <source>
        <dbReference type="EMBL" id="KAA8522034.1"/>
    </source>
</evidence>
<evidence type="ECO:0000313" key="2">
    <source>
        <dbReference type="Proteomes" id="UP000325577"/>
    </source>
</evidence>
<dbReference type="EMBL" id="CM018048">
    <property type="protein sequence ID" value="KAA8522034.1"/>
    <property type="molecule type" value="Genomic_DNA"/>
</dbReference>
<proteinExistence type="predicted"/>